<reference evidence="8" key="1">
    <citation type="submission" date="2025-08" db="UniProtKB">
        <authorList>
            <consortium name="RefSeq"/>
        </authorList>
    </citation>
    <scope>IDENTIFICATION</scope>
    <source>
        <tissue evidence="8">Whole insect</tissue>
    </source>
</reference>
<evidence type="ECO:0000256" key="1">
    <source>
        <dbReference type="ARBA" id="ARBA00022723"/>
    </source>
</evidence>
<accession>A0A6P7FTJ0</accession>
<dbReference type="SMART" id="SM00980">
    <property type="entry name" value="THAP"/>
    <property type="match status" value="1"/>
</dbReference>
<feature type="compositionally biased region" description="Low complexity" evidence="6">
    <location>
        <begin position="157"/>
        <end position="166"/>
    </location>
</feature>
<gene>
    <name evidence="8" type="primary">LOC114333941</name>
</gene>
<evidence type="ECO:0000256" key="3">
    <source>
        <dbReference type="ARBA" id="ARBA00022833"/>
    </source>
</evidence>
<keyword evidence="1" id="KW-0479">Metal-binding</keyword>
<dbReference type="InterPro" id="IPR006578">
    <property type="entry name" value="MADF-dom"/>
</dbReference>
<dbReference type="AlphaFoldDB" id="A0A6P7FTJ0"/>
<evidence type="ECO:0000313" key="8">
    <source>
        <dbReference type="RefSeq" id="XP_028139744.1"/>
    </source>
</evidence>
<evidence type="ECO:0000256" key="5">
    <source>
        <dbReference type="PROSITE-ProRule" id="PRU00309"/>
    </source>
</evidence>
<sequence length="357" mass="41019">MYVTGSFRFHFSLPTPMSTLIVVLWVKKRRKELWLKATKRQDLLKKQDLTNYRICEKHFEDKFFCLSPRRKLLYGNALPSIFHKPKDVCSVCTCMCTPEGSPKKVPILSDEIVKTKWKTLRDGYNKYKKHVKQNTASGKISHPYIWSSQLSFLDDMNATTSNNTSSENKPLQCSREATPSLESNDSRDINFVELPSFNLPVEETSLQSFNLPQEEKSPSEVDIAVSTSQVRIESNQPKSKKRPLQGDVDKVIDYLHDRKKKKQDGIDLLFLSYAETFRKLSPRHQVHIKLELAKLFADAELECLEETVDIKPSFTALSSPSHSTISSSNANSSQQQPEQHNPFQDVDQPEYYLPDHC</sequence>
<keyword evidence="2 5" id="KW-0863">Zinc-finger</keyword>
<dbReference type="GO" id="GO:0008270">
    <property type="term" value="F:zinc ion binding"/>
    <property type="evidence" value="ECO:0007669"/>
    <property type="project" value="UniProtKB-KW"/>
</dbReference>
<evidence type="ECO:0000256" key="2">
    <source>
        <dbReference type="ARBA" id="ARBA00022771"/>
    </source>
</evidence>
<evidence type="ECO:0000256" key="6">
    <source>
        <dbReference type="SAM" id="MobiDB-lite"/>
    </source>
</evidence>
<feature type="domain" description="THAP-type" evidence="7">
    <location>
        <begin position="1"/>
        <end position="82"/>
    </location>
</feature>
<keyword evidence="3" id="KW-0862">Zinc</keyword>
<feature type="region of interest" description="Disordered" evidence="6">
    <location>
        <begin position="157"/>
        <end position="185"/>
    </location>
</feature>
<dbReference type="SUPFAM" id="SSF57716">
    <property type="entry name" value="Glucocorticoid receptor-like (DNA-binding domain)"/>
    <property type="match status" value="1"/>
</dbReference>
<evidence type="ECO:0000259" key="7">
    <source>
        <dbReference type="PROSITE" id="PS50950"/>
    </source>
</evidence>
<evidence type="ECO:0000256" key="4">
    <source>
        <dbReference type="ARBA" id="ARBA00023125"/>
    </source>
</evidence>
<feature type="compositionally biased region" description="Low complexity" evidence="6">
    <location>
        <begin position="318"/>
        <end position="333"/>
    </location>
</feature>
<dbReference type="InParanoid" id="A0A6P7FTJ0"/>
<proteinExistence type="predicted"/>
<dbReference type="InterPro" id="IPR006612">
    <property type="entry name" value="THAP_Znf"/>
</dbReference>
<dbReference type="GO" id="GO:0003677">
    <property type="term" value="F:DNA binding"/>
    <property type="evidence" value="ECO:0007669"/>
    <property type="project" value="UniProtKB-UniRule"/>
</dbReference>
<dbReference type="PROSITE" id="PS50950">
    <property type="entry name" value="ZF_THAP"/>
    <property type="match status" value="1"/>
</dbReference>
<feature type="region of interest" description="Disordered" evidence="6">
    <location>
        <begin position="318"/>
        <end position="357"/>
    </location>
</feature>
<protein>
    <submittedName>
        <fullName evidence="8">Uncharacterized protein LOC114333941</fullName>
    </submittedName>
</protein>
<dbReference type="Pfam" id="PF05485">
    <property type="entry name" value="THAP"/>
    <property type="match status" value="1"/>
</dbReference>
<name>A0A6P7FTJ0_DIAVI</name>
<dbReference type="RefSeq" id="XP_028139744.1">
    <property type="nucleotide sequence ID" value="XM_028283943.1"/>
</dbReference>
<organism evidence="8">
    <name type="scientific">Diabrotica virgifera virgifera</name>
    <name type="common">western corn rootworm</name>
    <dbReference type="NCBI Taxonomy" id="50390"/>
    <lineage>
        <taxon>Eukaryota</taxon>
        <taxon>Metazoa</taxon>
        <taxon>Ecdysozoa</taxon>
        <taxon>Arthropoda</taxon>
        <taxon>Hexapoda</taxon>
        <taxon>Insecta</taxon>
        <taxon>Pterygota</taxon>
        <taxon>Neoptera</taxon>
        <taxon>Endopterygota</taxon>
        <taxon>Coleoptera</taxon>
        <taxon>Polyphaga</taxon>
        <taxon>Cucujiformia</taxon>
        <taxon>Chrysomeloidea</taxon>
        <taxon>Chrysomelidae</taxon>
        <taxon>Galerucinae</taxon>
        <taxon>Diabroticina</taxon>
        <taxon>Diabroticites</taxon>
        <taxon>Diabrotica</taxon>
    </lineage>
</organism>
<dbReference type="Pfam" id="PF10545">
    <property type="entry name" value="MADF_DNA_bdg"/>
    <property type="match status" value="1"/>
</dbReference>
<keyword evidence="4 5" id="KW-0238">DNA-binding</keyword>
<feature type="compositionally biased region" description="Polar residues" evidence="6">
    <location>
        <begin position="167"/>
        <end position="183"/>
    </location>
</feature>